<dbReference type="AlphaFoldDB" id="A0AAN8G6A9"/>
<dbReference type="Proteomes" id="UP001347796">
    <property type="component" value="Unassembled WGS sequence"/>
</dbReference>
<comment type="caution">
    <text evidence="2">The sequence shown here is derived from an EMBL/GenBank/DDBJ whole genome shotgun (WGS) entry which is preliminary data.</text>
</comment>
<evidence type="ECO:0000256" key="1">
    <source>
        <dbReference type="SAM" id="Coils"/>
    </source>
</evidence>
<name>A0AAN8G6A9_PATCE</name>
<dbReference type="InterPro" id="IPR054148">
    <property type="entry name" value="ASNSD1-SEP"/>
</dbReference>
<gene>
    <name evidence="2" type="ORF">SNE40_023376</name>
</gene>
<evidence type="ECO:0000313" key="3">
    <source>
        <dbReference type="Proteomes" id="UP001347796"/>
    </source>
</evidence>
<keyword evidence="3" id="KW-1185">Reference proteome</keyword>
<sequence>MENREVTQLAKDKEIKELTILEAELKSLKKGANVYQKQTNSDILFLSSTDKELAKVTEKIGKLKKAS</sequence>
<accession>A0AAN8G6A9</accession>
<feature type="coiled-coil region" evidence="1">
    <location>
        <begin position="11"/>
        <end position="38"/>
    </location>
</feature>
<proteinExistence type="predicted"/>
<dbReference type="Pfam" id="PF21975">
    <property type="entry name" value="ASNSD1-SEP"/>
    <property type="match status" value="1"/>
</dbReference>
<protein>
    <submittedName>
        <fullName evidence="2">Uncharacterized protein</fullName>
    </submittedName>
</protein>
<organism evidence="2 3">
    <name type="scientific">Patella caerulea</name>
    <name type="common">Rayed Mediterranean limpet</name>
    <dbReference type="NCBI Taxonomy" id="87958"/>
    <lineage>
        <taxon>Eukaryota</taxon>
        <taxon>Metazoa</taxon>
        <taxon>Spiralia</taxon>
        <taxon>Lophotrochozoa</taxon>
        <taxon>Mollusca</taxon>
        <taxon>Gastropoda</taxon>
        <taxon>Patellogastropoda</taxon>
        <taxon>Patelloidea</taxon>
        <taxon>Patellidae</taxon>
        <taxon>Patella</taxon>
    </lineage>
</organism>
<keyword evidence="1" id="KW-0175">Coiled coil</keyword>
<dbReference type="EMBL" id="JAZGQO010000021">
    <property type="protein sequence ID" value="KAK6166750.1"/>
    <property type="molecule type" value="Genomic_DNA"/>
</dbReference>
<evidence type="ECO:0000313" key="2">
    <source>
        <dbReference type="EMBL" id="KAK6166750.1"/>
    </source>
</evidence>
<reference evidence="2 3" key="1">
    <citation type="submission" date="2024-01" db="EMBL/GenBank/DDBJ databases">
        <title>The genome of the rayed Mediterranean limpet Patella caerulea (Linnaeus, 1758).</title>
        <authorList>
            <person name="Anh-Thu Weber A."/>
            <person name="Halstead-Nussloch G."/>
        </authorList>
    </citation>
    <scope>NUCLEOTIDE SEQUENCE [LARGE SCALE GENOMIC DNA]</scope>
    <source>
        <strain evidence="2">AATW-2023a</strain>
        <tissue evidence="2">Whole specimen</tissue>
    </source>
</reference>